<comment type="caution">
    <text evidence="2">The sequence shown here is derived from an EMBL/GenBank/DDBJ whole genome shotgun (WGS) entry which is preliminary data.</text>
</comment>
<gene>
    <name evidence="2" type="ORF">J2Y00_001746</name>
</gene>
<dbReference type="EMBL" id="JAVDQK010000004">
    <property type="protein sequence ID" value="MDR6218183.1"/>
    <property type="molecule type" value="Genomic_DNA"/>
</dbReference>
<protein>
    <recommendedName>
        <fullName evidence="4">Porin domain-containing protein</fullName>
    </recommendedName>
</protein>
<feature type="chain" id="PRO_5042049056" description="Porin domain-containing protein" evidence="1">
    <location>
        <begin position="24"/>
        <end position="439"/>
    </location>
</feature>
<evidence type="ECO:0000313" key="2">
    <source>
        <dbReference type="EMBL" id="MDR6218183.1"/>
    </source>
</evidence>
<dbReference type="RefSeq" id="WP_309854332.1">
    <property type="nucleotide sequence ID" value="NZ_JAVDQJ010000004.1"/>
</dbReference>
<accession>A0AAE3XC42</accession>
<sequence>MKRNFLAFTGTAILTLALGTASATTTATTEAALTETASYSTALSSDFHVKFGAVVRDQEDGKQSLSGSLGYAKDGFSTSLGATYGTGDTVSGTVAAGYQGSGFTFGVAHTQPLRNATDVTTSGTLSVDLAEGTTLMGEGTLTNNVLEGGLGLTRTVGNTSFTAKYLLPEDAAPHRIQLEATHALPTMGTADVAVKAKVSSDTKFEDRQYTVGVSVNSPVSTNSTVAVDTSATYTDAGMNYGVGASVNSNVDGGAVTFGTKVTYKDAAFTYAPSLKANYDKDGVVVLADVDTRLGATQGVKGNVAFGVGSTTAVVRYVDGAEFTVAPRASAELAYVASQNDYRTRVAFGAIANPSDLNAYEAYGTVGLTRTFGNYGVGVLGGLSMVPGQTEWVPTAGVEGSLKVADNSWLSAGYNFSGVSTAQGPAKSGFYVRMDLGLGK</sequence>
<organism evidence="2 3">
    <name type="scientific">Deinococcus soli</name>
    <name type="common">ex Cha et al. 2016</name>
    <dbReference type="NCBI Taxonomy" id="1309411"/>
    <lineage>
        <taxon>Bacteria</taxon>
        <taxon>Thermotogati</taxon>
        <taxon>Deinococcota</taxon>
        <taxon>Deinococci</taxon>
        <taxon>Deinococcales</taxon>
        <taxon>Deinococcaceae</taxon>
        <taxon>Deinococcus</taxon>
    </lineage>
</organism>
<keyword evidence="1" id="KW-0732">Signal</keyword>
<name>A0AAE3XC42_9DEIO</name>
<evidence type="ECO:0000256" key="1">
    <source>
        <dbReference type="SAM" id="SignalP"/>
    </source>
</evidence>
<evidence type="ECO:0008006" key="4">
    <source>
        <dbReference type="Google" id="ProtNLM"/>
    </source>
</evidence>
<dbReference type="Proteomes" id="UP001185331">
    <property type="component" value="Unassembled WGS sequence"/>
</dbReference>
<evidence type="ECO:0000313" key="3">
    <source>
        <dbReference type="Proteomes" id="UP001185331"/>
    </source>
</evidence>
<reference evidence="2" key="1">
    <citation type="submission" date="2023-07" db="EMBL/GenBank/DDBJ databases">
        <title>Sorghum-associated microbial communities from plants grown in Nebraska, USA.</title>
        <authorList>
            <person name="Schachtman D."/>
        </authorList>
    </citation>
    <scope>NUCLEOTIDE SEQUENCE</scope>
    <source>
        <strain evidence="2">BE330</strain>
    </source>
</reference>
<feature type="signal peptide" evidence="1">
    <location>
        <begin position="1"/>
        <end position="23"/>
    </location>
</feature>
<dbReference type="AlphaFoldDB" id="A0AAE3XC42"/>
<proteinExistence type="predicted"/>